<accession>A0AC34GPK2</accession>
<proteinExistence type="predicted"/>
<dbReference type="WBParaSite" id="ES5_v2.g6228.t1">
    <property type="protein sequence ID" value="ES5_v2.g6228.t1"/>
    <property type="gene ID" value="ES5_v2.g6228"/>
</dbReference>
<evidence type="ECO:0000313" key="1">
    <source>
        <dbReference type="Proteomes" id="UP000887579"/>
    </source>
</evidence>
<protein>
    <submittedName>
        <fullName evidence="2">MYND-type domain-containing protein</fullName>
    </submittedName>
</protein>
<dbReference type="Proteomes" id="UP000887579">
    <property type="component" value="Unplaced"/>
</dbReference>
<sequence length="503" mass="58378">MESPKSIDFYPFAYALYNEYLDTNCWYCLGDKQKICEGCRTAWFCGESCINLGWKDHQIECAALKNFESIPNIEIRLLGRIITRHRDIEMENDKKDPNFYLNRKSERKIMDIWAHVEEIRNDADAMRKFESIYEQLLKFYGSDNLSDKETIFQLHCRDFINRHAISDKSYMTEIGKGLYLDLCAYDHSCAPNTIYICDGIVATLRPLNSGVNLLDKKTTFYSYIELLLAKQQRQKLLKDTWYFNCECSRCVDNDDHILTSINCPNCTANIRLADPDNHEEIVKLYLAAEPCVRTCFPENHPALAFHCRNIGLEFYRLEKYDNAIKYLEEAYQMLKFVMPENHSLEKSTKAVLSPIKLKAMFEQNKSIVVTKKETTPTNDKESSSKVETKEEPKTVMVAEENKLNETVDKKCLEGNVLESPTQVKNEEEEKLPNNENFKSSLPEICDKVQMKEEEEKKKDEKEMSLEELGNELVESKIASSEIRKKIAAGFLDTAEDELPELKI</sequence>
<reference evidence="2" key="1">
    <citation type="submission" date="2022-11" db="UniProtKB">
        <authorList>
            <consortium name="WormBaseParasite"/>
        </authorList>
    </citation>
    <scope>IDENTIFICATION</scope>
</reference>
<name>A0AC34GPK2_9BILA</name>
<evidence type="ECO:0000313" key="2">
    <source>
        <dbReference type="WBParaSite" id="ES5_v2.g6228.t1"/>
    </source>
</evidence>
<organism evidence="1 2">
    <name type="scientific">Panagrolaimus sp. ES5</name>
    <dbReference type="NCBI Taxonomy" id="591445"/>
    <lineage>
        <taxon>Eukaryota</taxon>
        <taxon>Metazoa</taxon>
        <taxon>Ecdysozoa</taxon>
        <taxon>Nematoda</taxon>
        <taxon>Chromadorea</taxon>
        <taxon>Rhabditida</taxon>
        <taxon>Tylenchina</taxon>
        <taxon>Panagrolaimomorpha</taxon>
        <taxon>Panagrolaimoidea</taxon>
        <taxon>Panagrolaimidae</taxon>
        <taxon>Panagrolaimus</taxon>
    </lineage>
</organism>